<dbReference type="OrthoDB" id="8962942at2759"/>
<dbReference type="EMBL" id="JAAMPC010000014">
    <property type="protein sequence ID" value="KAG2264152.1"/>
    <property type="molecule type" value="Genomic_DNA"/>
</dbReference>
<gene>
    <name evidence="1" type="ORF">Bca52824_071231</name>
</gene>
<keyword evidence="2" id="KW-1185">Reference proteome</keyword>
<organism evidence="1 2">
    <name type="scientific">Brassica carinata</name>
    <name type="common">Ethiopian mustard</name>
    <name type="synonym">Abyssinian cabbage</name>
    <dbReference type="NCBI Taxonomy" id="52824"/>
    <lineage>
        <taxon>Eukaryota</taxon>
        <taxon>Viridiplantae</taxon>
        <taxon>Streptophyta</taxon>
        <taxon>Embryophyta</taxon>
        <taxon>Tracheophyta</taxon>
        <taxon>Spermatophyta</taxon>
        <taxon>Magnoliopsida</taxon>
        <taxon>eudicotyledons</taxon>
        <taxon>Gunneridae</taxon>
        <taxon>Pentapetalae</taxon>
        <taxon>rosids</taxon>
        <taxon>malvids</taxon>
        <taxon>Brassicales</taxon>
        <taxon>Brassicaceae</taxon>
        <taxon>Brassiceae</taxon>
        <taxon>Brassica</taxon>
    </lineage>
</organism>
<protein>
    <recommendedName>
        <fullName evidence="3">Neurochondrin</fullName>
    </recommendedName>
</protein>
<comment type="caution">
    <text evidence="1">The sequence shown here is derived from an EMBL/GenBank/DDBJ whole genome shotgun (WGS) entry which is preliminary data.</text>
</comment>
<name>A0A8X7U318_BRACI</name>
<proteinExistence type="predicted"/>
<evidence type="ECO:0008006" key="3">
    <source>
        <dbReference type="Google" id="ProtNLM"/>
    </source>
</evidence>
<dbReference type="AlphaFoldDB" id="A0A8X7U318"/>
<dbReference type="PANTHER" id="PTHR13109">
    <property type="entry name" value="NEUROCHONDRIN"/>
    <property type="match status" value="1"/>
</dbReference>
<dbReference type="Pfam" id="PF05536">
    <property type="entry name" value="Neurochondrin"/>
    <property type="match status" value="2"/>
</dbReference>
<dbReference type="Proteomes" id="UP000886595">
    <property type="component" value="Unassembled WGS sequence"/>
</dbReference>
<evidence type="ECO:0000313" key="1">
    <source>
        <dbReference type="EMBL" id="KAG2264152.1"/>
    </source>
</evidence>
<accession>A0A8X7U318</accession>
<reference evidence="1 2" key="1">
    <citation type="submission" date="2020-02" db="EMBL/GenBank/DDBJ databases">
        <authorList>
            <person name="Ma Q."/>
            <person name="Huang Y."/>
            <person name="Song X."/>
            <person name="Pei D."/>
        </authorList>
    </citation>
    <scope>NUCLEOTIDE SEQUENCE [LARGE SCALE GENOMIC DNA]</scope>
    <source>
        <strain evidence="1">Sxm20200214</strain>
        <tissue evidence="1">Leaf</tissue>
    </source>
</reference>
<dbReference type="PANTHER" id="PTHR13109:SF7">
    <property type="entry name" value="NEUROCHONDRIN"/>
    <property type="match status" value="1"/>
</dbReference>
<sequence length="304" mass="33177">MPDNTWADYMRTGVVSILQNHVAPSEKLHALIIVESLMSILELAYMKYEATSPSSDVEEHLLKQRYLAIAFSLVEKIIKYISPVGENEGTTLNDETVFLKVVKTLNETVGVVLEYLKDAKEHVEKRGNNLLASVRVIGSYLAETPDACKDQGEDESSLFLSTCFLLPMLCQITLKDEGCELLAASRGYIAVVECLVKLIQSDGQNGEEDSGSIFLACDTVMNILLKREKIRFSLGISTFSSLLNALAYWADGTEDPSVALLKQPSFNASSLDSLAGLIARSLSSSGQDTSDTADLLELITAGYS</sequence>
<dbReference type="InterPro" id="IPR008709">
    <property type="entry name" value="Neurochondrin"/>
</dbReference>
<evidence type="ECO:0000313" key="2">
    <source>
        <dbReference type="Proteomes" id="UP000886595"/>
    </source>
</evidence>